<keyword evidence="10" id="KW-1185">Reference proteome</keyword>
<dbReference type="InterPro" id="IPR000933">
    <property type="entry name" value="Glyco_hydro_29"/>
</dbReference>
<dbReference type="InterPro" id="IPR006311">
    <property type="entry name" value="TAT_signal"/>
</dbReference>
<evidence type="ECO:0000313" key="9">
    <source>
        <dbReference type="EMBL" id="WBP84728.1"/>
    </source>
</evidence>
<dbReference type="Gene3D" id="2.60.120.260">
    <property type="entry name" value="Galactose-binding domain-like"/>
    <property type="match status" value="1"/>
</dbReference>
<dbReference type="InterPro" id="IPR000421">
    <property type="entry name" value="FA58C"/>
</dbReference>
<dbReference type="PROSITE" id="PS51318">
    <property type="entry name" value="TAT"/>
    <property type="match status" value="1"/>
</dbReference>
<feature type="signal peptide" evidence="7">
    <location>
        <begin position="1"/>
        <end position="32"/>
    </location>
</feature>
<dbReference type="PANTHER" id="PTHR10030">
    <property type="entry name" value="ALPHA-L-FUCOSIDASE"/>
    <property type="match status" value="1"/>
</dbReference>
<dbReference type="EC" id="3.2.1.51" evidence="3"/>
<sequence>MSRSISRRSALTAMAVATAATVVGPVSAPAEAAGAAGDPLPLVPLRVPKLDQGAWQQPDSKIQWMRDNKVSMFIHWGVYSAAAQGEWHMFYSKTGPTSYRAQYAGSFASQSQSYNPAAWAQLAKDLGAAEVVLTTRHHEGFALWPSRHPNAWTTGDTPFPAGTDFVKGYVNAVRAAGLRVGLYYSPIDWRYPGYYDVSGAKPPNPALTSDCVLPNSVYPWNYEGSDPAGFDYHENARTMKNEVYQSVKELVTDFGAIDDIWWDGGWLAQQGTDAAGSFFWEPGQYRDGGNGWQVDTAYGESEWGTGRPLGLTGVLRQHQPNAVSNSRSGWVGDYDLDEGSGVPSGPIRYGRLVQKTFSVGGTWGYSGDSAMPFSQALGLFVNSFVRDMSVLVNVGPDATGTVPSKQAALIRQLGGFMSANREAVYNTRGGPWNPVDGQYGFTFADRTVYAHLLAGYNGGSSFTTPSLGDANVTSVYDVVSKSPLSFSTTGANAVTVTGIDRTRYLDDTVVAIVLDRPVVPTDIARGCPTTADSAETSHGNVAAHAVDGDTSTRWCAADGGTGHWLQVDLGSVRPVTGARIAWEQPGKAYRFRIDGSADGSTWSTLADQTGNTTAAQVRTATFTAQTRYVRVTVTGGLDSGTWASIRSLEVYDRRFLDPSLPNG</sequence>
<dbReference type="InterPro" id="IPR008979">
    <property type="entry name" value="Galactose-bd-like_sf"/>
</dbReference>
<proteinExistence type="inferred from homology"/>
<evidence type="ECO:0000256" key="7">
    <source>
        <dbReference type="SAM" id="SignalP"/>
    </source>
</evidence>
<feature type="chain" id="PRO_5045858701" description="alpha-L-fucosidase" evidence="7">
    <location>
        <begin position="33"/>
        <end position="663"/>
    </location>
</feature>
<dbReference type="SMART" id="SM00231">
    <property type="entry name" value="FA58C"/>
    <property type="match status" value="1"/>
</dbReference>
<dbReference type="InterPro" id="IPR016286">
    <property type="entry name" value="FUC_metazoa-typ"/>
</dbReference>
<accession>A0ABY7PWA2</accession>
<evidence type="ECO:0000256" key="4">
    <source>
        <dbReference type="ARBA" id="ARBA00022729"/>
    </source>
</evidence>
<dbReference type="InterPro" id="IPR057739">
    <property type="entry name" value="Glyco_hydro_29_N"/>
</dbReference>
<keyword evidence="6" id="KW-0326">Glycosidase</keyword>
<organism evidence="9 10">
    <name type="scientific">Kitasatospora cathayae</name>
    <dbReference type="NCBI Taxonomy" id="3004092"/>
    <lineage>
        <taxon>Bacteria</taxon>
        <taxon>Bacillati</taxon>
        <taxon>Actinomycetota</taxon>
        <taxon>Actinomycetes</taxon>
        <taxon>Kitasatosporales</taxon>
        <taxon>Streptomycetaceae</taxon>
        <taxon>Kitasatospora</taxon>
    </lineage>
</organism>
<keyword evidence="4 7" id="KW-0732">Signal</keyword>
<feature type="domain" description="F5/8 type C" evidence="8">
    <location>
        <begin position="511"/>
        <end position="653"/>
    </location>
</feature>
<dbReference type="Proteomes" id="UP001212821">
    <property type="component" value="Chromosome"/>
</dbReference>
<comment type="similarity">
    <text evidence="2">Belongs to the glycosyl hydrolase 29 family.</text>
</comment>
<dbReference type="PANTHER" id="PTHR10030:SF37">
    <property type="entry name" value="ALPHA-L-FUCOSIDASE-RELATED"/>
    <property type="match status" value="1"/>
</dbReference>
<dbReference type="RefSeq" id="WP_270140168.1">
    <property type="nucleotide sequence ID" value="NZ_CP115450.1"/>
</dbReference>
<comment type="function">
    <text evidence="1">Alpha-L-fucosidase is responsible for hydrolyzing the alpha-1,6-linked fucose joined to the reducing-end N-acetylglucosamine of the carbohydrate moieties of glycoproteins.</text>
</comment>
<protein>
    <recommendedName>
        <fullName evidence="3">alpha-L-fucosidase</fullName>
        <ecNumber evidence="3">3.2.1.51</ecNumber>
    </recommendedName>
</protein>
<evidence type="ECO:0000256" key="1">
    <source>
        <dbReference type="ARBA" id="ARBA00004071"/>
    </source>
</evidence>
<dbReference type="SUPFAM" id="SSF51445">
    <property type="entry name" value="(Trans)glycosidases"/>
    <property type="match status" value="1"/>
</dbReference>
<dbReference type="InterPro" id="IPR017853">
    <property type="entry name" value="GH"/>
</dbReference>
<name>A0ABY7PWA2_9ACTN</name>
<evidence type="ECO:0000313" key="10">
    <source>
        <dbReference type="Proteomes" id="UP001212821"/>
    </source>
</evidence>
<evidence type="ECO:0000256" key="5">
    <source>
        <dbReference type="ARBA" id="ARBA00022801"/>
    </source>
</evidence>
<dbReference type="EMBL" id="CP115450">
    <property type="protein sequence ID" value="WBP84728.1"/>
    <property type="molecule type" value="Genomic_DNA"/>
</dbReference>
<evidence type="ECO:0000256" key="6">
    <source>
        <dbReference type="ARBA" id="ARBA00023295"/>
    </source>
</evidence>
<dbReference type="PRINTS" id="PR00741">
    <property type="entry name" value="GLHYDRLASE29"/>
</dbReference>
<gene>
    <name evidence="9" type="ORF">O1G21_01945</name>
</gene>
<dbReference type="SMART" id="SM00812">
    <property type="entry name" value="Alpha_L_fucos"/>
    <property type="match status" value="1"/>
</dbReference>
<keyword evidence="5" id="KW-0378">Hydrolase</keyword>
<dbReference type="Gene3D" id="3.20.20.80">
    <property type="entry name" value="Glycosidases"/>
    <property type="match status" value="1"/>
</dbReference>
<dbReference type="Pfam" id="PF00754">
    <property type="entry name" value="F5_F8_type_C"/>
    <property type="match status" value="1"/>
</dbReference>
<reference evidence="10" key="1">
    <citation type="submission" date="2022-12" db="EMBL/GenBank/DDBJ databases">
        <authorList>
            <person name="Mo P."/>
        </authorList>
    </citation>
    <scope>NUCLEOTIDE SEQUENCE [LARGE SCALE GENOMIC DNA]</scope>
    <source>
        <strain evidence="10">HUAS 3-15</strain>
    </source>
</reference>
<evidence type="ECO:0000256" key="2">
    <source>
        <dbReference type="ARBA" id="ARBA00007951"/>
    </source>
</evidence>
<dbReference type="PROSITE" id="PS50022">
    <property type="entry name" value="FA58C_3"/>
    <property type="match status" value="1"/>
</dbReference>
<dbReference type="SUPFAM" id="SSF49785">
    <property type="entry name" value="Galactose-binding domain-like"/>
    <property type="match status" value="1"/>
</dbReference>
<evidence type="ECO:0000259" key="8">
    <source>
        <dbReference type="PROSITE" id="PS50022"/>
    </source>
</evidence>
<evidence type="ECO:0000256" key="3">
    <source>
        <dbReference type="ARBA" id="ARBA00012662"/>
    </source>
</evidence>
<dbReference type="Pfam" id="PF01120">
    <property type="entry name" value="Alpha_L_fucos"/>
    <property type="match status" value="1"/>
</dbReference>